<dbReference type="Proteomes" id="UP000199036">
    <property type="component" value="Unassembled WGS sequence"/>
</dbReference>
<sequence length="195" mass="22883">MNNIIAKTKNYVIWLLSEKLSHKLHFHSLHRTFDVVSSVKEIAEYCELNNVETEILIVAAWFQDTGYIKKYLDHEEESKKIAAEFLKKMDCNDEFIQAVRTCIGATKKSSVPVNMFEMILRDADMCFLSSCNFRKYLTLLRYEEGEYLGQSYSDQEWRLKKIQLLENHIYYTGYGVKALNKLKINNLKSINLSQD</sequence>
<reference evidence="2" key="1">
    <citation type="submission" date="2016-10" db="EMBL/GenBank/DDBJ databases">
        <authorList>
            <person name="Varghese N."/>
            <person name="Submissions S."/>
        </authorList>
    </citation>
    <scope>NUCLEOTIDE SEQUENCE [LARGE SCALE GENOMIC DNA]</scope>
    <source>
        <strain evidence="2">DS-12</strain>
    </source>
</reference>
<keyword evidence="1" id="KW-0378">Hydrolase</keyword>
<dbReference type="STRING" id="913024.SAMN05421741_12335"/>
<dbReference type="Gene3D" id="1.10.3210.10">
    <property type="entry name" value="Hypothetical protein af1432"/>
    <property type="match status" value="1"/>
</dbReference>
<dbReference type="EMBL" id="FOVI01000023">
    <property type="protein sequence ID" value="SFO16429.1"/>
    <property type="molecule type" value="Genomic_DNA"/>
</dbReference>
<name>A0A1I5EYF6_9FLAO</name>
<evidence type="ECO:0000313" key="2">
    <source>
        <dbReference type="Proteomes" id="UP000199036"/>
    </source>
</evidence>
<organism evidence="1 2">
    <name type="scientific">Paenimyroides ummariense</name>
    <dbReference type="NCBI Taxonomy" id="913024"/>
    <lineage>
        <taxon>Bacteria</taxon>
        <taxon>Pseudomonadati</taxon>
        <taxon>Bacteroidota</taxon>
        <taxon>Flavobacteriia</taxon>
        <taxon>Flavobacteriales</taxon>
        <taxon>Flavobacteriaceae</taxon>
        <taxon>Paenimyroides</taxon>
    </lineage>
</organism>
<dbReference type="RefSeq" id="WP_091525437.1">
    <property type="nucleotide sequence ID" value="NZ_FOVI01000023.1"/>
</dbReference>
<accession>A0A1I5EYF6</accession>
<dbReference type="SUPFAM" id="SSF109604">
    <property type="entry name" value="HD-domain/PDEase-like"/>
    <property type="match status" value="1"/>
</dbReference>
<proteinExistence type="predicted"/>
<gene>
    <name evidence="1" type="ORF">SAMN05421741_12335</name>
</gene>
<evidence type="ECO:0000313" key="1">
    <source>
        <dbReference type="EMBL" id="SFO16429.1"/>
    </source>
</evidence>
<protein>
    <submittedName>
        <fullName evidence="1">Predicted metal-dependent phosphohydrolase, HD superfamily</fullName>
    </submittedName>
</protein>
<dbReference type="OrthoDB" id="5728337at2"/>
<keyword evidence="2" id="KW-1185">Reference proteome</keyword>
<dbReference type="AlphaFoldDB" id="A0A1I5EYF6"/>
<dbReference type="GO" id="GO:0016787">
    <property type="term" value="F:hydrolase activity"/>
    <property type="evidence" value="ECO:0007669"/>
    <property type="project" value="UniProtKB-KW"/>
</dbReference>